<keyword evidence="1" id="KW-0812">Transmembrane</keyword>
<dbReference type="EMBL" id="JBEFKJ010000040">
    <property type="protein sequence ID" value="KAL2037528.1"/>
    <property type="molecule type" value="Genomic_DNA"/>
</dbReference>
<keyword evidence="4" id="KW-1185">Reference proteome</keyword>
<keyword evidence="1" id="KW-1133">Transmembrane helix</keyword>
<dbReference type="InterPro" id="IPR000757">
    <property type="entry name" value="Beta-glucanase-like"/>
</dbReference>
<dbReference type="PANTHER" id="PTHR38121">
    <property type="entry name" value="GH16 DOMAIN-CONTAINING PROTEIN"/>
    <property type="match status" value="1"/>
</dbReference>
<protein>
    <recommendedName>
        <fullName evidence="2">GH16 domain-containing protein</fullName>
    </recommendedName>
</protein>
<evidence type="ECO:0000256" key="1">
    <source>
        <dbReference type="SAM" id="Phobius"/>
    </source>
</evidence>
<dbReference type="InterPro" id="IPR013320">
    <property type="entry name" value="ConA-like_dom_sf"/>
</dbReference>
<organism evidence="3 4">
    <name type="scientific">Stereocaulon virgatum</name>
    <dbReference type="NCBI Taxonomy" id="373712"/>
    <lineage>
        <taxon>Eukaryota</taxon>
        <taxon>Fungi</taxon>
        <taxon>Dikarya</taxon>
        <taxon>Ascomycota</taxon>
        <taxon>Pezizomycotina</taxon>
        <taxon>Lecanoromycetes</taxon>
        <taxon>OSLEUM clade</taxon>
        <taxon>Lecanoromycetidae</taxon>
        <taxon>Lecanorales</taxon>
        <taxon>Lecanorineae</taxon>
        <taxon>Stereocaulaceae</taxon>
        <taxon>Stereocaulon</taxon>
    </lineage>
</organism>
<reference evidence="3 4" key="1">
    <citation type="submission" date="2024-09" db="EMBL/GenBank/DDBJ databases">
        <title>Rethinking Asexuality: The Enigmatic Case of Functional Sexual Genes in Lepraria (Stereocaulaceae).</title>
        <authorList>
            <person name="Doellman M."/>
            <person name="Sun Y."/>
            <person name="Barcenas-Pena A."/>
            <person name="Lumbsch H.T."/>
            <person name="Grewe F."/>
        </authorList>
    </citation>
    <scope>NUCLEOTIDE SEQUENCE [LARGE SCALE GENOMIC DNA]</scope>
    <source>
        <strain evidence="3 4">Mercado 3170</strain>
    </source>
</reference>
<dbReference type="SUPFAM" id="SSF49899">
    <property type="entry name" value="Concanavalin A-like lectins/glucanases"/>
    <property type="match status" value="1"/>
</dbReference>
<evidence type="ECO:0000313" key="4">
    <source>
        <dbReference type="Proteomes" id="UP001590950"/>
    </source>
</evidence>
<sequence>MRNLQWSSCDTYHRLLKRSWAPVMMRKRKGWLRPRSCRRASLLYPSSRVTLDALACDQQNFDILPPGAASRPVLSLPLLCTDDITKQRGLNSFAIMFVASFLLSLLLAIYVSADCECGYTVNQTLYTDLIETDFLHLANITTNTDWQPQKYTITPALARGPYGKNASLTNVLANPLKSKYDWAGEGINGGDAGLQILVRGGIPADGLIPMGELATTRTDMSFGTFRAGMKVTATSGTCGAFFWYYNNTQEIDMEFLSVEYNATSNPVNLVLQSAQSEQAGFNAVQTHTFQNHQLPFNPAGAFHEYRFDWSSDSVSFYADGALLDTMTQAVPTSPGHITLSHWSTGNPDWSAGPPTSDAILTVEYLKGYFNSSDPARQRDWAERCRNPSVVNATCPIPDVTEAPNGNASAKTFFFSLQKNETVNQTVSGTKKSDGSVLELPWETGMAMSLVALLSMTRFAWFGL</sequence>
<dbReference type="Proteomes" id="UP001590950">
    <property type="component" value="Unassembled WGS sequence"/>
</dbReference>
<accession>A0ABR3ZW36</accession>
<comment type="caution">
    <text evidence="3">The sequence shown here is derived from an EMBL/GenBank/DDBJ whole genome shotgun (WGS) entry which is preliminary data.</text>
</comment>
<evidence type="ECO:0000259" key="2">
    <source>
        <dbReference type="PROSITE" id="PS51762"/>
    </source>
</evidence>
<name>A0ABR3ZW36_9LECA</name>
<dbReference type="PROSITE" id="PS51762">
    <property type="entry name" value="GH16_2"/>
    <property type="match status" value="1"/>
</dbReference>
<proteinExistence type="predicted"/>
<dbReference type="Pfam" id="PF00722">
    <property type="entry name" value="Glyco_hydro_16"/>
    <property type="match status" value="1"/>
</dbReference>
<evidence type="ECO:0000313" key="3">
    <source>
        <dbReference type="EMBL" id="KAL2037528.1"/>
    </source>
</evidence>
<dbReference type="CDD" id="cd00413">
    <property type="entry name" value="Glyco_hydrolase_16"/>
    <property type="match status" value="1"/>
</dbReference>
<dbReference type="PANTHER" id="PTHR38121:SF5">
    <property type="entry name" value="GH16 DOMAIN-CONTAINING PROTEIN"/>
    <property type="match status" value="1"/>
</dbReference>
<feature type="domain" description="GH16" evidence="2">
    <location>
        <begin position="135"/>
        <end position="373"/>
    </location>
</feature>
<feature type="transmembrane region" description="Helical" evidence="1">
    <location>
        <begin position="93"/>
        <end position="113"/>
    </location>
</feature>
<gene>
    <name evidence="3" type="ORF">N7G274_009809</name>
</gene>
<keyword evidence="1" id="KW-0472">Membrane</keyword>
<dbReference type="Gene3D" id="2.60.120.200">
    <property type="match status" value="1"/>
</dbReference>